<evidence type="ECO:0000259" key="1">
    <source>
        <dbReference type="Pfam" id="PF00534"/>
    </source>
</evidence>
<reference evidence="2 3" key="1">
    <citation type="submission" date="2019-07" db="EMBL/GenBank/DDBJ databases">
        <title>Whole genome shotgun sequence of Aneurinibacillus danicus NBRC 102444.</title>
        <authorList>
            <person name="Hosoyama A."/>
            <person name="Uohara A."/>
            <person name="Ohji S."/>
            <person name="Ichikawa N."/>
        </authorList>
    </citation>
    <scope>NUCLEOTIDE SEQUENCE [LARGE SCALE GENOMIC DNA]</scope>
    <source>
        <strain evidence="2 3">NBRC 102444</strain>
    </source>
</reference>
<dbReference type="Proteomes" id="UP000321157">
    <property type="component" value="Unassembled WGS sequence"/>
</dbReference>
<sequence>MKLTFPILTLNKGGAQRMLVEITNGLAAKGHDVTIIMPASGAMEFSHIKSKLIRTNKHELGANDYPYSDAIVSNFHTTTSSAQAASVSGKGKHIRFSLCYEPMFLPEQSVSFPTFQVTDKLIVLSKYQQELIFLNHGIKGKIVPIGVGPEFRNLNLRKPYDPLQVSAIVRMPEGGWAWHRRQDYLISQLDIIKTRFPAVKINLICPPGEYNKSPALQMLAKTPKYKFFTPANDTELCYIYNQTDIFVASSIFEAAPLPGLEAMKCGAALVATYAGGNMEYCRHEENCLLSYGFENRLGHDIIRLIENVSLRQQLAVNGQKEAEKWSWQNSVNAFEKALLEYLK</sequence>
<dbReference type="CDD" id="cd03801">
    <property type="entry name" value="GT4_PimA-like"/>
    <property type="match status" value="1"/>
</dbReference>
<proteinExistence type="predicted"/>
<dbReference type="GO" id="GO:0016757">
    <property type="term" value="F:glycosyltransferase activity"/>
    <property type="evidence" value="ECO:0007669"/>
    <property type="project" value="InterPro"/>
</dbReference>
<dbReference type="Gene3D" id="3.40.50.2000">
    <property type="entry name" value="Glycogen Phosphorylase B"/>
    <property type="match status" value="2"/>
</dbReference>
<dbReference type="AlphaFoldDB" id="A0A511VBG2"/>
<comment type="caution">
    <text evidence="2">The sequence shown here is derived from an EMBL/GenBank/DDBJ whole genome shotgun (WGS) entry which is preliminary data.</text>
</comment>
<name>A0A511VBG2_9BACL</name>
<dbReference type="PANTHER" id="PTHR12526">
    <property type="entry name" value="GLYCOSYLTRANSFERASE"/>
    <property type="match status" value="1"/>
</dbReference>
<organism evidence="2 3">
    <name type="scientific">Aneurinibacillus danicus</name>
    <dbReference type="NCBI Taxonomy" id="267746"/>
    <lineage>
        <taxon>Bacteria</taxon>
        <taxon>Bacillati</taxon>
        <taxon>Bacillota</taxon>
        <taxon>Bacilli</taxon>
        <taxon>Bacillales</taxon>
        <taxon>Paenibacillaceae</taxon>
        <taxon>Aneurinibacillus group</taxon>
        <taxon>Aneurinibacillus</taxon>
    </lineage>
</organism>
<dbReference type="RefSeq" id="WP_146811904.1">
    <property type="nucleotide sequence ID" value="NZ_BJXX01000174.1"/>
</dbReference>
<evidence type="ECO:0000313" key="3">
    <source>
        <dbReference type="Proteomes" id="UP000321157"/>
    </source>
</evidence>
<feature type="domain" description="Glycosyl transferase family 1" evidence="1">
    <location>
        <begin position="179"/>
        <end position="320"/>
    </location>
</feature>
<dbReference type="OrthoDB" id="9797829at2"/>
<dbReference type="EMBL" id="BJXX01000174">
    <property type="protein sequence ID" value="GEN36265.1"/>
    <property type="molecule type" value="Genomic_DNA"/>
</dbReference>
<dbReference type="SUPFAM" id="SSF53756">
    <property type="entry name" value="UDP-Glycosyltransferase/glycogen phosphorylase"/>
    <property type="match status" value="1"/>
</dbReference>
<accession>A0A511VBG2</accession>
<keyword evidence="3" id="KW-1185">Reference proteome</keyword>
<protein>
    <recommendedName>
        <fullName evidence="1">Glycosyl transferase family 1 domain-containing protein</fullName>
    </recommendedName>
</protein>
<gene>
    <name evidence="2" type="ORF">ADA01nite_37250</name>
</gene>
<evidence type="ECO:0000313" key="2">
    <source>
        <dbReference type="EMBL" id="GEN36265.1"/>
    </source>
</evidence>
<dbReference type="InterPro" id="IPR001296">
    <property type="entry name" value="Glyco_trans_1"/>
</dbReference>
<dbReference type="Pfam" id="PF00534">
    <property type="entry name" value="Glycos_transf_1"/>
    <property type="match status" value="1"/>
</dbReference>